<proteinExistence type="inferred from homology"/>
<gene>
    <name evidence="6" type="ORF">CRYO30217_00490</name>
</gene>
<evidence type="ECO:0000256" key="1">
    <source>
        <dbReference type="ARBA" id="ARBA00004141"/>
    </source>
</evidence>
<dbReference type="GO" id="GO:0005886">
    <property type="term" value="C:plasma membrane"/>
    <property type="evidence" value="ECO:0007669"/>
    <property type="project" value="UniProtKB-SubCell"/>
</dbReference>
<dbReference type="PANTHER" id="PTHR43701:SF5">
    <property type="entry name" value="MEMBRANE TRANSPORTER PROTEIN-RELATED"/>
    <property type="match status" value="1"/>
</dbReference>
<keyword evidence="4 5" id="KW-0472">Membrane</keyword>
<feature type="transmembrane region" description="Helical" evidence="5">
    <location>
        <begin position="70"/>
        <end position="88"/>
    </location>
</feature>
<feature type="transmembrane region" description="Helical" evidence="5">
    <location>
        <begin position="124"/>
        <end position="154"/>
    </location>
</feature>
<name>A0A916N8X5_9FLAO</name>
<dbReference type="InterPro" id="IPR002781">
    <property type="entry name" value="TM_pro_TauE-like"/>
</dbReference>
<feature type="transmembrane region" description="Helical" evidence="5">
    <location>
        <begin position="197"/>
        <end position="214"/>
    </location>
</feature>
<protein>
    <recommendedName>
        <fullName evidence="5">Probable membrane transporter protein</fullName>
    </recommendedName>
</protein>
<dbReference type="Proteomes" id="UP000683507">
    <property type="component" value="Chromosome"/>
</dbReference>
<dbReference type="InterPro" id="IPR051598">
    <property type="entry name" value="TSUP/Inactive_protease-like"/>
</dbReference>
<evidence type="ECO:0000313" key="7">
    <source>
        <dbReference type="Proteomes" id="UP000683507"/>
    </source>
</evidence>
<feature type="transmembrane region" description="Helical" evidence="5">
    <location>
        <begin position="166"/>
        <end position="185"/>
    </location>
</feature>
<sequence length="245" mass="26710">MEYLFFVILPIVAFLYASVGHGGASGYLALMALCSFAVEDIRIIALTLNLFVAGISFLHFRKEGHFNSRLFYPFIIGSIPASFIGGMLEIDSLWYKRILGVFLLIATIRFLLEKKASADRKQSNLLLSIFIGASIGLFSGMIGIGGGIILSPVILLLGWGNIKETAAVSALFIFTNSALGLAGNYFSKMSFDLETSLPELLTTVFLATIGGYFGSYWGSQLKHLKLLKYVLATVLGIASIKLWIL</sequence>
<evidence type="ECO:0000256" key="5">
    <source>
        <dbReference type="RuleBase" id="RU363041"/>
    </source>
</evidence>
<evidence type="ECO:0000256" key="2">
    <source>
        <dbReference type="ARBA" id="ARBA00022692"/>
    </source>
</evidence>
<dbReference type="RefSeq" id="WP_258540722.1">
    <property type="nucleotide sequence ID" value="NZ_OU015584.1"/>
</dbReference>
<evidence type="ECO:0000313" key="6">
    <source>
        <dbReference type="EMBL" id="CAG5077817.1"/>
    </source>
</evidence>
<accession>A0A916N8X5</accession>
<dbReference type="PANTHER" id="PTHR43701">
    <property type="entry name" value="MEMBRANE TRANSPORTER PROTEIN MJ0441-RELATED"/>
    <property type="match status" value="1"/>
</dbReference>
<dbReference type="KEGG" id="ptan:CRYO30217_00490"/>
<feature type="transmembrane region" description="Helical" evidence="5">
    <location>
        <begin position="41"/>
        <end position="58"/>
    </location>
</feature>
<dbReference type="EMBL" id="OU015584">
    <property type="protein sequence ID" value="CAG5077817.1"/>
    <property type="molecule type" value="Genomic_DNA"/>
</dbReference>
<evidence type="ECO:0000256" key="4">
    <source>
        <dbReference type="ARBA" id="ARBA00023136"/>
    </source>
</evidence>
<comment type="subcellular location">
    <subcellularLocation>
        <location evidence="5">Cell membrane</location>
        <topology evidence="5">Multi-pass membrane protein</topology>
    </subcellularLocation>
    <subcellularLocation>
        <location evidence="1">Membrane</location>
        <topology evidence="1">Multi-pass membrane protein</topology>
    </subcellularLocation>
</comment>
<organism evidence="6 7">
    <name type="scientific">Parvicella tangerina</name>
    <dbReference type="NCBI Taxonomy" id="2829795"/>
    <lineage>
        <taxon>Bacteria</taxon>
        <taxon>Pseudomonadati</taxon>
        <taxon>Bacteroidota</taxon>
        <taxon>Flavobacteriia</taxon>
        <taxon>Flavobacteriales</taxon>
        <taxon>Parvicellaceae</taxon>
        <taxon>Parvicella</taxon>
    </lineage>
</organism>
<keyword evidence="7" id="KW-1185">Reference proteome</keyword>
<feature type="transmembrane region" description="Helical" evidence="5">
    <location>
        <begin position="94"/>
        <end position="112"/>
    </location>
</feature>
<keyword evidence="2 5" id="KW-0812">Transmembrane</keyword>
<dbReference type="Pfam" id="PF01925">
    <property type="entry name" value="TauE"/>
    <property type="match status" value="1"/>
</dbReference>
<dbReference type="AlphaFoldDB" id="A0A916N8X5"/>
<comment type="similarity">
    <text evidence="5">Belongs to the 4-toluene sulfonate uptake permease (TSUP) (TC 2.A.102) family.</text>
</comment>
<evidence type="ECO:0000256" key="3">
    <source>
        <dbReference type="ARBA" id="ARBA00022989"/>
    </source>
</evidence>
<keyword evidence="5" id="KW-1003">Cell membrane</keyword>
<keyword evidence="3 5" id="KW-1133">Transmembrane helix</keyword>
<reference evidence="6" key="1">
    <citation type="submission" date="2021-04" db="EMBL/GenBank/DDBJ databases">
        <authorList>
            <person name="Rodrigo-Torres L."/>
            <person name="Arahal R. D."/>
            <person name="Lucena T."/>
        </authorList>
    </citation>
    <scope>NUCLEOTIDE SEQUENCE</scope>
    <source>
        <strain evidence="6">AS29M-1</strain>
    </source>
</reference>